<dbReference type="EMBL" id="CP042912">
    <property type="protein sequence ID" value="QEG22904.1"/>
    <property type="molecule type" value="Genomic_DNA"/>
</dbReference>
<organism evidence="1 2">
    <name type="scientific">Mariniblastus fucicola</name>
    <dbReference type="NCBI Taxonomy" id="980251"/>
    <lineage>
        <taxon>Bacteria</taxon>
        <taxon>Pseudomonadati</taxon>
        <taxon>Planctomycetota</taxon>
        <taxon>Planctomycetia</taxon>
        <taxon>Pirellulales</taxon>
        <taxon>Pirellulaceae</taxon>
        <taxon>Mariniblastus</taxon>
    </lineage>
</organism>
<reference evidence="1 2" key="1">
    <citation type="submission" date="2019-08" db="EMBL/GenBank/DDBJ databases">
        <title>Deep-cultivation of Planctomycetes and their phenomic and genomic characterization uncovers novel biology.</title>
        <authorList>
            <person name="Wiegand S."/>
            <person name="Jogler M."/>
            <person name="Boedeker C."/>
            <person name="Pinto D."/>
            <person name="Vollmers J."/>
            <person name="Rivas-Marin E."/>
            <person name="Kohn T."/>
            <person name="Peeters S.H."/>
            <person name="Heuer A."/>
            <person name="Rast P."/>
            <person name="Oberbeckmann S."/>
            <person name="Bunk B."/>
            <person name="Jeske O."/>
            <person name="Meyerdierks A."/>
            <person name="Storesund J.E."/>
            <person name="Kallscheuer N."/>
            <person name="Luecker S."/>
            <person name="Lage O.M."/>
            <person name="Pohl T."/>
            <person name="Merkel B.J."/>
            <person name="Hornburger P."/>
            <person name="Mueller R.-W."/>
            <person name="Bruemmer F."/>
            <person name="Labrenz M."/>
            <person name="Spormann A.M."/>
            <person name="Op den Camp H."/>
            <person name="Overmann J."/>
            <person name="Amann R."/>
            <person name="Jetten M.S.M."/>
            <person name="Mascher T."/>
            <person name="Medema M.H."/>
            <person name="Devos D.P."/>
            <person name="Kaster A.-K."/>
            <person name="Ovreas L."/>
            <person name="Rohde M."/>
            <person name="Galperin M.Y."/>
            <person name="Jogler C."/>
        </authorList>
    </citation>
    <scope>NUCLEOTIDE SEQUENCE [LARGE SCALE GENOMIC DNA]</scope>
    <source>
        <strain evidence="1 2">FC18</strain>
    </source>
</reference>
<dbReference type="Proteomes" id="UP000322214">
    <property type="component" value="Chromosome"/>
</dbReference>
<keyword evidence="2" id="KW-1185">Reference proteome</keyword>
<evidence type="ECO:0000313" key="1">
    <source>
        <dbReference type="EMBL" id="QEG22904.1"/>
    </source>
</evidence>
<dbReference type="AlphaFoldDB" id="A0A5B9P965"/>
<proteinExistence type="predicted"/>
<evidence type="ECO:0000313" key="2">
    <source>
        <dbReference type="Proteomes" id="UP000322214"/>
    </source>
</evidence>
<protein>
    <submittedName>
        <fullName evidence="1">Uncharacterized protein</fullName>
    </submittedName>
</protein>
<gene>
    <name evidence="1" type="ORF">MFFC18_27920</name>
</gene>
<dbReference type="KEGG" id="mff:MFFC18_27920"/>
<name>A0A5B9P965_9BACT</name>
<sequence length="164" mass="18437">MLGPYASTTASCFILRVFLLPETVKDMSNCDSQWQGLFCDSRPALAPTILSQLTSCRGSVTNSSSAGNADRWGNGFQIARTTFVDIRGNRDLKSSRGDEWKTKVRSAVFCRRSANVSPNVAMPGYCRLHHLSHSARRSHAKNSLEENSWSKFDDLCWRFHVFLK</sequence>
<accession>A0A5B9P965</accession>